<dbReference type="InterPro" id="IPR046867">
    <property type="entry name" value="AldOxase/xan_DH_MoCoBD2"/>
</dbReference>
<dbReference type="PROSITE" id="PS51318">
    <property type="entry name" value="TAT"/>
    <property type="match status" value="1"/>
</dbReference>
<accession>E0XSJ0</accession>
<dbReference type="InterPro" id="IPR037165">
    <property type="entry name" value="AldOxase/xan_DH_Mopterin-bd_sf"/>
</dbReference>
<dbReference type="GO" id="GO:0016491">
    <property type="term" value="F:oxidoreductase activity"/>
    <property type="evidence" value="ECO:0007669"/>
    <property type="project" value="InterPro"/>
</dbReference>
<name>E0XSJ0_9DELT</name>
<dbReference type="Pfam" id="PF20256">
    <property type="entry name" value="MoCoBD_2"/>
    <property type="match status" value="2"/>
</dbReference>
<dbReference type="InterPro" id="IPR000674">
    <property type="entry name" value="Ald_Oxase/Xan_DH_a/b"/>
</dbReference>
<proteinExistence type="predicted"/>
<dbReference type="Pfam" id="PF02738">
    <property type="entry name" value="MoCoBD_1"/>
    <property type="match status" value="1"/>
</dbReference>
<protein>
    <submittedName>
        <fullName evidence="2">Aerobic-type carbon monoxide dehydrogenase, large subunit coxl/cutl homologs</fullName>
    </submittedName>
</protein>
<dbReference type="PANTHER" id="PTHR47495:SF2">
    <property type="entry name" value="ALDEHYDE DEHYDROGENASE"/>
    <property type="match status" value="1"/>
</dbReference>
<dbReference type="PROSITE" id="PS51257">
    <property type="entry name" value="PROKAR_LIPOPROTEIN"/>
    <property type="match status" value="1"/>
</dbReference>
<dbReference type="InterPro" id="IPR006311">
    <property type="entry name" value="TAT_signal"/>
</dbReference>
<dbReference type="InterPro" id="IPR008274">
    <property type="entry name" value="AldOxase/xan_DH_MoCoBD1"/>
</dbReference>
<dbReference type="AlphaFoldDB" id="E0XSJ0"/>
<dbReference type="NCBIfam" id="TIGR01409">
    <property type="entry name" value="TAT_signal_seq"/>
    <property type="match status" value="1"/>
</dbReference>
<dbReference type="Gene3D" id="3.90.1170.50">
    <property type="entry name" value="Aldehyde oxidase/xanthine dehydrogenase, a/b hammerhead"/>
    <property type="match status" value="1"/>
</dbReference>
<dbReference type="PIRSF" id="PIRSF036389">
    <property type="entry name" value="IOR_B"/>
    <property type="match status" value="1"/>
</dbReference>
<dbReference type="SMART" id="SM01008">
    <property type="entry name" value="Ald_Xan_dh_C"/>
    <property type="match status" value="1"/>
</dbReference>
<evidence type="ECO:0000259" key="1">
    <source>
        <dbReference type="SMART" id="SM01008"/>
    </source>
</evidence>
<dbReference type="InterPro" id="IPR019546">
    <property type="entry name" value="TAT_signal_bac_arc"/>
</dbReference>
<organism evidence="2">
    <name type="scientific">uncultured delta proteobacterium HF0070_30B07</name>
    <dbReference type="NCBI Taxonomy" id="710826"/>
    <lineage>
        <taxon>Bacteria</taxon>
        <taxon>Deltaproteobacteria</taxon>
        <taxon>environmental samples</taxon>
    </lineage>
</organism>
<dbReference type="InterPro" id="IPR012368">
    <property type="entry name" value="OxRdtase_Mopterin-bd_su_IorB"/>
</dbReference>
<dbReference type="Gene3D" id="3.30.365.10">
    <property type="entry name" value="Aldehyde oxidase/xanthine dehydrogenase, molybdopterin binding domain"/>
    <property type="match status" value="3"/>
</dbReference>
<feature type="domain" description="Aldehyde oxidase/xanthine dehydrogenase a/b hammerhead" evidence="1">
    <location>
        <begin position="206"/>
        <end position="284"/>
    </location>
</feature>
<dbReference type="EMBL" id="GU474862">
    <property type="protein sequence ID" value="ADI17381.1"/>
    <property type="molecule type" value="Genomic_DNA"/>
</dbReference>
<dbReference type="InterPro" id="IPR052516">
    <property type="entry name" value="N-heterocyclic_Hydroxylase"/>
</dbReference>
<sequence>MPDKKISRRTFLKVTTVAGTGMLVGCSFRSNPLVSSPDVKSEELGLFVRISKDNNITIISPTSEIGQGTHTAHAMIIAEELDAEWEKIKVITTNKIRSEYYTSSSVSTGGNRGIRLWWDRLAEIGAGTRELLIQAGAQKMKVPVRECIAQKGFIHHQPSNRKISFGLLAETASQLDPPRNPTLKSKNHYRFIGKPIQRLDIPSKVNGSAVYGTDIRLPGMLYAAVSQAHFFGGEVTNFDENAARSVKGVIAVLPIPHGISVVADSSWHAQKGLEALNVQFEGGKKHNLGTKSLEALFSSSLEKMGKGKIQGEKTLDLEYEIQFLSHAAIEPMNCTASVKKNKCEVWGPFQMQSGALKKIKDTTGLNEDQIKVHSTYVGGGFGGRFRLWGEDFVEQAVLLSKKLGKPVQVFWSREEDIQHDYYHPTSKSRFQISLGSNGFPEQFENQQAAGSQWVQNSKFLKMIDINPMAYSSSAHSGLTSSLASLFAPKFEPHYDLKGVNFNHTTVDMEIPLGWLRSYMFQNTFYLESAIDESAHFANIDPFVYRMQLLRNNSRFRRALELVAEDANWGSHLTKGYGRGISIGNFQGGVCAQVAEVSVNKRGKLVIHKINCVIDVGKYVNPDTLIAQTEGCIIWGISIATKEQITFKNGRVQQSNYDDYKITKMKDCPIINVRIIESEFDPSGGDAGLPPTPPAITNAIYSATGKRIRKLPILKQELI</sequence>
<dbReference type="SUPFAM" id="SSF56003">
    <property type="entry name" value="Molybdenum cofactor-binding domain"/>
    <property type="match status" value="2"/>
</dbReference>
<dbReference type="PANTHER" id="PTHR47495">
    <property type="entry name" value="ALDEHYDE DEHYDROGENASE"/>
    <property type="match status" value="1"/>
</dbReference>
<evidence type="ECO:0000313" key="2">
    <source>
        <dbReference type="EMBL" id="ADI17381.1"/>
    </source>
</evidence>
<reference evidence="2" key="1">
    <citation type="journal article" date="2011" name="Environ. Microbiol.">
        <title>Time-series analyses of Monterey Bay coastal microbial picoplankton using a 'genome proxy' microarray.</title>
        <authorList>
            <person name="Rich V.I."/>
            <person name="Pham V.D."/>
            <person name="Eppley J."/>
            <person name="Shi Y."/>
            <person name="DeLong E.F."/>
        </authorList>
    </citation>
    <scope>NUCLEOTIDE SEQUENCE</scope>
</reference>